<dbReference type="InterPro" id="IPR050951">
    <property type="entry name" value="Retrovirus_Pol_polyprotein"/>
</dbReference>
<dbReference type="PANTHER" id="PTHR37984:SF5">
    <property type="entry name" value="PROTEIN NYNRIN-LIKE"/>
    <property type="match status" value="1"/>
</dbReference>
<feature type="domain" description="Integrase catalytic" evidence="2">
    <location>
        <begin position="18"/>
        <end position="138"/>
    </location>
</feature>
<sequence length="182" mass="20824">MGHMSEERAKERVASTEEPKNPWETINIDWVTGLSPGGKENFNTCLIIVDRLSKSRRCLPCHKADTAMDTALLFWNKIISTCGVPKIIISDRDPKFTSEFWNSLYDMLGTKIDFCTAYHPQTDGLAERMIQTMEDILRGSCAYGMEYKGHEGSPMTGLPFYQQSSWLITQARTLTQEKHLHW</sequence>
<dbReference type="Proteomes" id="UP000765509">
    <property type="component" value="Unassembled WGS sequence"/>
</dbReference>
<dbReference type="GO" id="GO:0005634">
    <property type="term" value="C:nucleus"/>
    <property type="evidence" value="ECO:0007669"/>
    <property type="project" value="UniProtKB-ARBA"/>
</dbReference>
<dbReference type="EMBL" id="AVOT02029262">
    <property type="protein sequence ID" value="MBW0522031.1"/>
    <property type="molecule type" value="Genomic_DNA"/>
</dbReference>
<dbReference type="Gene3D" id="3.30.420.10">
    <property type="entry name" value="Ribonuclease H-like superfamily/Ribonuclease H"/>
    <property type="match status" value="1"/>
</dbReference>
<proteinExistence type="predicted"/>
<evidence type="ECO:0000313" key="3">
    <source>
        <dbReference type="EMBL" id="MBW0522031.1"/>
    </source>
</evidence>
<dbReference type="SUPFAM" id="SSF53098">
    <property type="entry name" value="Ribonuclease H-like"/>
    <property type="match status" value="1"/>
</dbReference>
<dbReference type="PANTHER" id="PTHR37984">
    <property type="entry name" value="PROTEIN CBG26694"/>
    <property type="match status" value="1"/>
</dbReference>
<gene>
    <name evidence="3" type="ORF">O181_061746</name>
</gene>
<dbReference type="GO" id="GO:0003723">
    <property type="term" value="F:RNA binding"/>
    <property type="evidence" value="ECO:0007669"/>
    <property type="project" value="UniProtKB-KW"/>
</dbReference>
<keyword evidence="4" id="KW-1185">Reference proteome</keyword>
<keyword evidence="1" id="KW-0694">RNA-binding</keyword>
<protein>
    <recommendedName>
        <fullName evidence="2">Integrase catalytic domain-containing protein</fullName>
    </recommendedName>
</protein>
<dbReference type="GO" id="GO:0015074">
    <property type="term" value="P:DNA integration"/>
    <property type="evidence" value="ECO:0007669"/>
    <property type="project" value="InterPro"/>
</dbReference>
<reference evidence="3" key="1">
    <citation type="submission" date="2021-03" db="EMBL/GenBank/DDBJ databases">
        <title>Draft genome sequence of rust myrtle Austropuccinia psidii MF-1, a brazilian biotype.</title>
        <authorList>
            <person name="Quecine M.C."/>
            <person name="Pachon D.M.R."/>
            <person name="Bonatelli M.L."/>
            <person name="Correr F.H."/>
            <person name="Franceschini L.M."/>
            <person name="Leite T.F."/>
            <person name="Margarido G.R.A."/>
            <person name="Almeida C.A."/>
            <person name="Ferrarezi J.A."/>
            <person name="Labate C.A."/>
        </authorList>
    </citation>
    <scope>NUCLEOTIDE SEQUENCE</scope>
    <source>
        <strain evidence="3">MF-1</strain>
    </source>
</reference>
<dbReference type="InterPro" id="IPR036397">
    <property type="entry name" value="RNaseH_sf"/>
</dbReference>
<evidence type="ECO:0000259" key="2">
    <source>
        <dbReference type="PROSITE" id="PS50994"/>
    </source>
</evidence>
<accession>A0A9Q3EGQ3</accession>
<organism evidence="3 4">
    <name type="scientific">Austropuccinia psidii MF-1</name>
    <dbReference type="NCBI Taxonomy" id="1389203"/>
    <lineage>
        <taxon>Eukaryota</taxon>
        <taxon>Fungi</taxon>
        <taxon>Dikarya</taxon>
        <taxon>Basidiomycota</taxon>
        <taxon>Pucciniomycotina</taxon>
        <taxon>Pucciniomycetes</taxon>
        <taxon>Pucciniales</taxon>
        <taxon>Sphaerophragmiaceae</taxon>
        <taxon>Austropuccinia</taxon>
    </lineage>
</organism>
<name>A0A9Q3EGQ3_9BASI</name>
<dbReference type="AlphaFoldDB" id="A0A9Q3EGQ3"/>
<evidence type="ECO:0000313" key="4">
    <source>
        <dbReference type="Proteomes" id="UP000765509"/>
    </source>
</evidence>
<dbReference type="OrthoDB" id="5983996at2759"/>
<comment type="caution">
    <text evidence="3">The sequence shown here is derived from an EMBL/GenBank/DDBJ whole genome shotgun (WGS) entry which is preliminary data.</text>
</comment>
<dbReference type="InterPro" id="IPR001584">
    <property type="entry name" value="Integrase_cat-core"/>
</dbReference>
<dbReference type="InterPro" id="IPR012337">
    <property type="entry name" value="RNaseH-like_sf"/>
</dbReference>
<dbReference type="PROSITE" id="PS50994">
    <property type="entry name" value="INTEGRASE"/>
    <property type="match status" value="1"/>
</dbReference>
<evidence type="ECO:0000256" key="1">
    <source>
        <dbReference type="ARBA" id="ARBA00022884"/>
    </source>
</evidence>